<feature type="transmembrane region" description="Helical" evidence="1">
    <location>
        <begin position="312"/>
        <end position="337"/>
    </location>
</feature>
<reference evidence="2" key="1">
    <citation type="submission" date="2021-06" db="EMBL/GenBank/DDBJ databases">
        <title>Elioraea tepida, sp. nov., a moderately thermophilic aerobic anoxygenic phototrophic bacterium isolated from an alkaline siliceous hot spring mat community in Yellowstone National Park, WY, USA.</title>
        <authorList>
            <person name="Saini M.K."/>
            <person name="Yoshida S."/>
            <person name="Sebastian A."/>
            <person name="Hirose S."/>
            <person name="Hara E."/>
            <person name="Tamaki H."/>
            <person name="Soulier N.T."/>
            <person name="Albert I."/>
            <person name="Hanada S."/>
            <person name="Bryant D.A."/>
            <person name="Tank M."/>
        </authorList>
    </citation>
    <scope>NUCLEOTIDE SEQUENCE</scope>
    <source>
        <strain evidence="2">MS-P2</strain>
    </source>
</reference>
<feature type="transmembrane region" description="Helical" evidence="1">
    <location>
        <begin position="69"/>
        <end position="87"/>
    </location>
</feature>
<keyword evidence="1" id="KW-0472">Membrane</keyword>
<evidence type="ECO:0000256" key="1">
    <source>
        <dbReference type="SAM" id="Phobius"/>
    </source>
</evidence>
<feature type="transmembrane region" description="Helical" evidence="1">
    <location>
        <begin position="214"/>
        <end position="237"/>
    </location>
</feature>
<feature type="transmembrane region" description="Helical" evidence="1">
    <location>
        <begin position="349"/>
        <end position="369"/>
    </location>
</feature>
<dbReference type="PANTHER" id="PTHR23547:SF1">
    <property type="entry name" value="MAJOR FACILITATOR SUPERFAMILY MFS_1"/>
    <property type="match status" value="1"/>
</dbReference>
<name>A0A975U1P3_9PROT</name>
<feature type="transmembrane region" description="Helical" evidence="1">
    <location>
        <begin position="165"/>
        <end position="193"/>
    </location>
</feature>
<organism evidence="2 3">
    <name type="scientific">Elioraea tepida</name>
    <dbReference type="NCBI Taxonomy" id="2843330"/>
    <lineage>
        <taxon>Bacteria</taxon>
        <taxon>Pseudomonadati</taxon>
        <taxon>Pseudomonadota</taxon>
        <taxon>Alphaproteobacteria</taxon>
        <taxon>Acetobacterales</taxon>
        <taxon>Elioraeaceae</taxon>
        <taxon>Elioraea</taxon>
    </lineage>
</organism>
<dbReference type="RefSeq" id="WP_218285823.1">
    <property type="nucleotide sequence ID" value="NZ_CP076448.1"/>
</dbReference>
<feature type="transmembrane region" description="Helical" evidence="1">
    <location>
        <begin position="243"/>
        <end position="262"/>
    </location>
</feature>
<dbReference type="InterPro" id="IPR047769">
    <property type="entry name" value="MFS_ArsJ"/>
</dbReference>
<feature type="transmembrane region" description="Helical" evidence="1">
    <location>
        <begin position="9"/>
        <end position="30"/>
    </location>
</feature>
<dbReference type="KEGG" id="elio:KO353_00275"/>
<evidence type="ECO:0000313" key="2">
    <source>
        <dbReference type="EMBL" id="QXM24766.1"/>
    </source>
</evidence>
<feature type="transmembrane region" description="Helical" evidence="1">
    <location>
        <begin position="93"/>
        <end position="110"/>
    </location>
</feature>
<feature type="transmembrane region" description="Helical" evidence="1">
    <location>
        <begin position="375"/>
        <end position="397"/>
    </location>
</feature>
<feature type="transmembrane region" description="Helical" evidence="1">
    <location>
        <begin position="122"/>
        <end position="145"/>
    </location>
</feature>
<dbReference type="AlphaFoldDB" id="A0A975U1P3"/>
<evidence type="ECO:0000313" key="3">
    <source>
        <dbReference type="Proteomes" id="UP000694001"/>
    </source>
</evidence>
<dbReference type="Proteomes" id="UP000694001">
    <property type="component" value="Chromosome"/>
</dbReference>
<keyword evidence="3" id="KW-1185">Reference proteome</keyword>
<dbReference type="EMBL" id="CP076448">
    <property type="protein sequence ID" value="QXM24766.1"/>
    <property type="molecule type" value="Genomic_DNA"/>
</dbReference>
<feature type="transmembrane region" description="Helical" evidence="1">
    <location>
        <begin position="283"/>
        <end position="306"/>
    </location>
</feature>
<sequence>MRTYAIVTAAYWGFTLTDGALRMLVLLHFFRLGFSPFTLALLFVLYEAAGIVANLAGGWLAVRFGISRMLAAGLGLQVAAFLFLAALDPGWGLALSVVWAVAGQGLAGIAKDITKTASKSAIKLTAAAVHNGGAVLFHWVAWFTGSKNAMKGAGFFLGGLLLEVLGFRGALLAMAAGLGVVFVGAVLALPPLFGRAKPSRSARELFAKNRGVNLLAAARIALFGARDVWFVVGLPLFLYGQGWSFAGVGLFLALWTIGYGAVQAATPGFVRRSADGLSSEVPAARGWAVALAAVPAALAAVLAAPLEVRPDLVVVVGLAVFGLAFAVNSSLHSYLILAYAGSEKAAEDVGFYYAANAAGRLLGTLASGALTAAGGLSACLAGSAALLVIAAAVAFAFPTRLPARAAPAA</sequence>
<dbReference type="PANTHER" id="PTHR23547">
    <property type="entry name" value="MAJOR FACILITATOR SUPERFAMILY DOMAIN, GENERAL SUBSTRATE TRANSPORTER"/>
    <property type="match status" value="1"/>
</dbReference>
<proteinExistence type="predicted"/>
<dbReference type="NCBIfam" id="NF033734">
    <property type="entry name" value="MFS_ArsJ"/>
    <property type="match status" value="1"/>
</dbReference>
<protein>
    <submittedName>
        <fullName evidence="2">Organoarsenical effux MFS transporter ArsJ</fullName>
    </submittedName>
</protein>
<keyword evidence="1" id="KW-1133">Transmembrane helix</keyword>
<gene>
    <name evidence="2" type="primary">arsJ</name>
    <name evidence="2" type="ORF">KO353_00275</name>
</gene>
<keyword evidence="1" id="KW-0812">Transmembrane</keyword>
<feature type="transmembrane region" description="Helical" evidence="1">
    <location>
        <begin position="36"/>
        <end position="62"/>
    </location>
</feature>
<accession>A0A975U1P3</accession>